<protein>
    <recommendedName>
        <fullName evidence="4">CHHC U11-48K-type domain-containing protein</fullName>
    </recommendedName>
</protein>
<dbReference type="OrthoDB" id="10069248at2759"/>
<dbReference type="InterPro" id="IPR051591">
    <property type="entry name" value="UPF0224_FAM112_RNA_Proc"/>
</dbReference>
<keyword evidence="2" id="KW-0863">Zinc-finger</keyword>
<sequence length="111" mass="13317">MLSMHNQNIHSIRSERMVKCPFNPQHVMSPSSLQRHIIRCMVNYPNFVVCPYNALHRFRNKDLLADHMLQCDSRSKAYIMDEVNDDIKQEVCYHIDKIRAFNLEHENWDED</sequence>
<gene>
    <name evidence="5" type="ORF">PHAECO_LOCUS3018</name>
</gene>
<dbReference type="Proteomes" id="UP001153737">
    <property type="component" value="Chromosome 12"/>
</dbReference>
<dbReference type="InterPro" id="IPR036236">
    <property type="entry name" value="Znf_C2H2_sf"/>
</dbReference>
<organism evidence="5 6">
    <name type="scientific">Phaedon cochleariae</name>
    <name type="common">Mustard beetle</name>
    <dbReference type="NCBI Taxonomy" id="80249"/>
    <lineage>
        <taxon>Eukaryota</taxon>
        <taxon>Metazoa</taxon>
        <taxon>Ecdysozoa</taxon>
        <taxon>Arthropoda</taxon>
        <taxon>Hexapoda</taxon>
        <taxon>Insecta</taxon>
        <taxon>Pterygota</taxon>
        <taxon>Neoptera</taxon>
        <taxon>Endopterygota</taxon>
        <taxon>Coleoptera</taxon>
        <taxon>Polyphaga</taxon>
        <taxon>Cucujiformia</taxon>
        <taxon>Chrysomeloidea</taxon>
        <taxon>Chrysomelidae</taxon>
        <taxon>Chrysomelinae</taxon>
        <taxon>Chrysomelini</taxon>
        <taxon>Phaedon</taxon>
    </lineage>
</organism>
<dbReference type="EMBL" id="OU896718">
    <property type="protein sequence ID" value="CAG9815798.1"/>
    <property type="molecule type" value="Genomic_DNA"/>
</dbReference>
<evidence type="ECO:0000313" key="5">
    <source>
        <dbReference type="EMBL" id="CAG9815798.1"/>
    </source>
</evidence>
<dbReference type="InterPro" id="IPR022776">
    <property type="entry name" value="TRM13/UPF0224_CHHC_Znf_dom"/>
</dbReference>
<evidence type="ECO:0000259" key="4">
    <source>
        <dbReference type="PROSITE" id="PS51800"/>
    </source>
</evidence>
<reference evidence="5" key="2">
    <citation type="submission" date="2022-10" db="EMBL/GenBank/DDBJ databases">
        <authorList>
            <consortium name="ENA_rothamsted_submissions"/>
            <consortium name="culmorum"/>
            <person name="King R."/>
        </authorList>
    </citation>
    <scope>NUCLEOTIDE SEQUENCE</scope>
</reference>
<dbReference type="PROSITE" id="PS51800">
    <property type="entry name" value="ZF_CHHC_U11_48K"/>
    <property type="match status" value="1"/>
</dbReference>
<dbReference type="AlphaFoldDB" id="A0A9N9SF26"/>
<keyword evidence="3" id="KW-0862">Zinc</keyword>
<keyword evidence="1" id="KW-0479">Metal-binding</keyword>
<dbReference type="PANTHER" id="PTHR21402:SF5">
    <property type="entry name" value="GAMETOCYTE SPECIFIC FACTOR 1"/>
    <property type="match status" value="1"/>
</dbReference>
<evidence type="ECO:0000313" key="6">
    <source>
        <dbReference type="Proteomes" id="UP001153737"/>
    </source>
</evidence>
<dbReference type="Pfam" id="PF05253">
    <property type="entry name" value="zf-U11-48K"/>
    <property type="match status" value="1"/>
</dbReference>
<evidence type="ECO:0000256" key="2">
    <source>
        <dbReference type="ARBA" id="ARBA00022771"/>
    </source>
</evidence>
<feature type="domain" description="CHHC U11-48K-type" evidence="4">
    <location>
        <begin position="17"/>
        <end position="44"/>
    </location>
</feature>
<dbReference type="PANTHER" id="PTHR21402">
    <property type="entry name" value="GAMETOCYTE SPECIFIC FACTOR 1-RELATED"/>
    <property type="match status" value="1"/>
</dbReference>
<dbReference type="SUPFAM" id="SSF57667">
    <property type="entry name" value="beta-beta-alpha zinc fingers"/>
    <property type="match status" value="1"/>
</dbReference>
<evidence type="ECO:0000256" key="1">
    <source>
        <dbReference type="ARBA" id="ARBA00022723"/>
    </source>
</evidence>
<keyword evidence="6" id="KW-1185">Reference proteome</keyword>
<accession>A0A9N9SF26</accession>
<reference evidence="5" key="1">
    <citation type="submission" date="2022-01" db="EMBL/GenBank/DDBJ databases">
        <authorList>
            <person name="King R."/>
        </authorList>
    </citation>
    <scope>NUCLEOTIDE SEQUENCE</scope>
</reference>
<proteinExistence type="predicted"/>
<dbReference type="GO" id="GO:0008270">
    <property type="term" value="F:zinc ion binding"/>
    <property type="evidence" value="ECO:0007669"/>
    <property type="project" value="UniProtKB-KW"/>
</dbReference>
<name>A0A9N9SF26_PHACE</name>
<evidence type="ECO:0000256" key="3">
    <source>
        <dbReference type="ARBA" id="ARBA00022833"/>
    </source>
</evidence>